<proteinExistence type="predicted"/>
<feature type="region of interest" description="Disordered" evidence="1">
    <location>
        <begin position="84"/>
        <end position="104"/>
    </location>
</feature>
<evidence type="ECO:0000313" key="3">
    <source>
        <dbReference type="Proteomes" id="UP000246991"/>
    </source>
</evidence>
<protein>
    <submittedName>
        <fullName evidence="2">Uncharacterized protein</fullName>
    </submittedName>
</protein>
<evidence type="ECO:0000256" key="1">
    <source>
        <dbReference type="SAM" id="MobiDB-lite"/>
    </source>
</evidence>
<keyword evidence="3" id="KW-1185">Reference proteome</keyword>
<gene>
    <name evidence="2" type="ORF">C7212DRAFT_364590</name>
</gene>
<organism evidence="2 3">
    <name type="scientific">Tuber magnatum</name>
    <name type="common">white Piedmont truffle</name>
    <dbReference type="NCBI Taxonomy" id="42249"/>
    <lineage>
        <taxon>Eukaryota</taxon>
        <taxon>Fungi</taxon>
        <taxon>Dikarya</taxon>
        <taxon>Ascomycota</taxon>
        <taxon>Pezizomycotina</taxon>
        <taxon>Pezizomycetes</taxon>
        <taxon>Pezizales</taxon>
        <taxon>Tuberaceae</taxon>
        <taxon>Tuber</taxon>
    </lineage>
</organism>
<sequence>MPMSTNYIFAASVSSLDISVPELLSHTFAGIAIPATHIVSPHEVSAQYEALEFYSNKPLTLGKQIPGGSLSTFKNAWSALSSSAAAKRSEPRGGNKAHRRYLSAHRKTAQSKDEIVRYELRPRLPFALEHRLWYPVEQAWQIYNYDKSFLSPTQIERLEDLKKERDHALYMMRGGYPSYWTMVRDAEIGMFGDSPEFGRRPKVGRATPLVGRRRWELFSYKARRGKSTRFRAADGFKRKGRRVHTSVKSLAQASEPAPSLWVYGRMLESIVEEDIPEPPARKPTRPSTRTNPVRNKLLVSSKSVCSPAVPSLVQAMPEPWDRTLQSTNPKNRPSIDSGFAESRSMKSAEAPSAPPIPSQVHSVAIQTLPRNNVVDPFQHQDRATFSQVQDSRRPPLYEVTLNTFQSAVYKADSIRRSSFDTLKRVCRVRPAKTAALIHQPGIEEDEGVPLFRPWTIGEQSIATYRNPRKWVSFVGSKLKGMMV</sequence>
<dbReference type="EMBL" id="PYWC01000046">
    <property type="protein sequence ID" value="PWW75420.1"/>
    <property type="molecule type" value="Genomic_DNA"/>
</dbReference>
<reference evidence="2 3" key="1">
    <citation type="submission" date="2018-03" db="EMBL/GenBank/DDBJ databases">
        <title>Genomes of Pezizomycetes fungi and the evolution of truffles.</title>
        <authorList>
            <person name="Murat C."/>
            <person name="Payen T."/>
            <person name="Noel B."/>
            <person name="Kuo A."/>
            <person name="Martin F.M."/>
        </authorList>
    </citation>
    <scope>NUCLEOTIDE SEQUENCE [LARGE SCALE GENOMIC DNA]</scope>
    <source>
        <strain evidence="2">091103-1</strain>
    </source>
</reference>
<dbReference type="AlphaFoldDB" id="A0A317SNX1"/>
<comment type="caution">
    <text evidence="2">The sequence shown here is derived from an EMBL/GenBank/DDBJ whole genome shotgun (WGS) entry which is preliminary data.</text>
</comment>
<evidence type="ECO:0000313" key="2">
    <source>
        <dbReference type="EMBL" id="PWW75420.1"/>
    </source>
</evidence>
<feature type="region of interest" description="Disordered" evidence="1">
    <location>
        <begin position="316"/>
        <end position="358"/>
    </location>
</feature>
<name>A0A317SNX1_9PEZI</name>
<feature type="compositionally biased region" description="Basic residues" evidence="1">
    <location>
        <begin position="95"/>
        <end position="104"/>
    </location>
</feature>
<accession>A0A317SNX1</accession>
<dbReference type="OrthoDB" id="10490505at2759"/>
<dbReference type="Proteomes" id="UP000246991">
    <property type="component" value="Unassembled WGS sequence"/>
</dbReference>
<feature type="region of interest" description="Disordered" evidence="1">
    <location>
        <begin position="274"/>
        <end position="295"/>
    </location>
</feature>
<feature type="compositionally biased region" description="Polar residues" evidence="1">
    <location>
        <begin position="285"/>
        <end position="295"/>
    </location>
</feature>